<evidence type="ECO:0000256" key="1">
    <source>
        <dbReference type="SAM" id="Phobius"/>
    </source>
</evidence>
<evidence type="ECO:0000259" key="2">
    <source>
        <dbReference type="Pfam" id="PF26480"/>
    </source>
</evidence>
<reference evidence="3 4" key="1">
    <citation type="journal article" date="2014" name="PLoS Genet.">
        <title>Phylogenetically driven sequencing of extremely halophilic archaea reveals strategies for static and dynamic osmo-response.</title>
        <authorList>
            <person name="Becker E.A."/>
            <person name="Seitzer P.M."/>
            <person name="Tritt A."/>
            <person name="Larsen D."/>
            <person name="Krusor M."/>
            <person name="Yao A.I."/>
            <person name="Wu D."/>
            <person name="Madern D."/>
            <person name="Eisen J.A."/>
            <person name="Darling A.E."/>
            <person name="Facciotti M.T."/>
        </authorList>
    </citation>
    <scope>NUCLEOTIDE SEQUENCE [LARGE SCALE GENOMIC DNA]</scope>
    <source>
        <strain evidence="3 4">ATCC BAA-1512</strain>
    </source>
</reference>
<feature type="transmembrane region" description="Helical" evidence="1">
    <location>
        <begin position="31"/>
        <end position="53"/>
    </location>
</feature>
<protein>
    <recommendedName>
        <fullName evidence="2">DUF8153 domain-containing protein</fullName>
    </recommendedName>
</protein>
<evidence type="ECO:0000313" key="4">
    <source>
        <dbReference type="Proteomes" id="UP000011550"/>
    </source>
</evidence>
<keyword evidence="1" id="KW-1133">Transmembrane helix</keyword>
<proteinExistence type="predicted"/>
<dbReference type="PATRIC" id="fig|662479.7.peg.1225"/>
<feature type="domain" description="DUF8153" evidence="2">
    <location>
        <begin position="31"/>
        <end position="78"/>
    </location>
</feature>
<comment type="caution">
    <text evidence="3">The sequence shown here is derived from an EMBL/GenBank/DDBJ whole genome shotgun (WGS) entry which is preliminary data.</text>
</comment>
<gene>
    <name evidence="3" type="ORF">C440_06057</name>
</gene>
<organism evidence="3 4">
    <name type="scientific">Haloferax mucosum ATCC BAA-1512</name>
    <dbReference type="NCBI Taxonomy" id="662479"/>
    <lineage>
        <taxon>Archaea</taxon>
        <taxon>Methanobacteriati</taxon>
        <taxon>Methanobacteriota</taxon>
        <taxon>Stenosarchaea group</taxon>
        <taxon>Halobacteria</taxon>
        <taxon>Halobacteriales</taxon>
        <taxon>Haloferacaceae</taxon>
        <taxon>Haloferax</taxon>
    </lineage>
</organism>
<dbReference type="Pfam" id="PF26480">
    <property type="entry name" value="DUF8153"/>
    <property type="match status" value="1"/>
</dbReference>
<keyword evidence="1" id="KW-0472">Membrane</keyword>
<keyword evidence="1" id="KW-0812">Transmembrane</keyword>
<evidence type="ECO:0000313" key="3">
    <source>
        <dbReference type="EMBL" id="ELZ95830.1"/>
    </source>
</evidence>
<dbReference type="InterPro" id="IPR058466">
    <property type="entry name" value="DUF8153"/>
</dbReference>
<dbReference type="EMBL" id="AOLN01000010">
    <property type="protein sequence ID" value="ELZ95830.1"/>
    <property type="molecule type" value="Genomic_DNA"/>
</dbReference>
<keyword evidence="4" id="KW-1185">Reference proteome</keyword>
<dbReference type="RefSeq" id="WP_008319258.1">
    <property type="nucleotide sequence ID" value="NZ_AOLN01000010.1"/>
</dbReference>
<dbReference type="OrthoDB" id="290635at2157"/>
<name>M0IGB8_9EURY</name>
<dbReference type="STRING" id="662479.C440_06057"/>
<accession>M0IGB8</accession>
<feature type="transmembrane region" description="Helical" evidence="1">
    <location>
        <begin position="7"/>
        <end position="25"/>
    </location>
</feature>
<sequence length="93" mass="10374">MNGVFRYAIGLTLAFLLTAVTSHYFGDAYFMIYPSIFLVYAFTIALVLVDSWYVLSPSDTNRRRLGGIMGGLGAFTLVFFADTGRLPRCVELM</sequence>
<feature type="transmembrane region" description="Helical" evidence="1">
    <location>
        <begin position="65"/>
        <end position="81"/>
    </location>
</feature>
<dbReference type="Proteomes" id="UP000011550">
    <property type="component" value="Unassembled WGS sequence"/>
</dbReference>
<dbReference type="AlphaFoldDB" id="M0IGB8"/>